<dbReference type="RefSeq" id="WP_058447344.1">
    <property type="nucleotide sequence ID" value="NZ_CAAAHT010000020.1"/>
</dbReference>
<proteinExistence type="predicted"/>
<accession>A0A0W0TH77</accession>
<evidence type="ECO:0000313" key="3">
    <source>
        <dbReference type="EMBL" id="SPX60373.1"/>
    </source>
</evidence>
<dbReference type="EMBL" id="LNYB01000085">
    <property type="protein sequence ID" value="KTC94829.1"/>
    <property type="molecule type" value="Genomic_DNA"/>
</dbReference>
<dbReference type="OrthoDB" id="5638127at2"/>
<organism evidence="2 4">
    <name type="scientific">Legionella feeleii</name>
    <dbReference type="NCBI Taxonomy" id="453"/>
    <lineage>
        <taxon>Bacteria</taxon>
        <taxon>Pseudomonadati</taxon>
        <taxon>Pseudomonadota</taxon>
        <taxon>Gammaproteobacteria</taxon>
        <taxon>Legionellales</taxon>
        <taxon>Legionellaceae</taxon>
        <taxon>Legionella</taxon>
    </lineage>
</organism>
<dbReference type="Proteomes" id="UP000251942">
    <property type="component" value="Unassembled WGS sequence"/>
</dbReference>
<gene>
    <name evidence="2" type="ORF">Lfee_2493</name>
    <name evidence="3" type="ORF">NCTC12022_01097</name>
</gene>
<dbReference type="AlphaFoldDB" id="A0A0W0TH77"/>
<evidence type="ECO:0000313" key="5">
    <source>
        <dbReference type="Proteomes" id="UP000251942"/>
    </source>
</evidence>
<evidence type="ECO:0000313" key="4">
    <source>
        <dbReference type="Proteomes" id="UP000054698"/>
    </source>
</evidence>
<reference evidence="2 4" key="1">
    <citation type="submission" date="2015-11" db="EMBL/GenBank/DDBJ databases">
        <title>Genomic analysis of 38 Legionella species identifies large and diverse effector repertoires.</title>
        <authorList>
            <person name="Burstein D."/>
            <person name="Amaro F."/>
            <person name="Zusman T."/>
            <person name="Lifshitz Z."/>
            <person name="Cohen O."/>
            <person name="Gilbert J.A."/>
            <person name="Pupko T."/>
            <person name="Shuman H.A."/>
            <person name="Segal G."/>
        </authorList>
    </citation>
    <scope>NUCLEOTIDE SEQUENCE [LARGE SCALE GENOMIC DNA]</scope>
    <source>
        <strain evidence="2 4">WO-44C</strain>
    </source>
</reference>
<keyword evidence="4" id="KW-1185">Reference proteome</keyword>
<protein>
    <submittedName>
        <fullName evidence="2">Macrophage killing protein with similarity to conjugation protein</fullName>
    </submittedName>
</protein>
<dbReference type="Proteomes" id="UP000054698">
    <property type="component" value="Unassembled WGS sequence"/>
</dbReference>
<evidence type="ECO:0000256" key="1">
    <source>
        <dbReference type="SAM" id="SignalP"/>
    </source>
</evidence>
<keyword evidence="1" id="KW-0732">Signal</keyword>
<feature type="signal peptide" evidence="1">
    <location>
        <begin position="1"/>
        <end position="23"/>
    </location>
</feature>
<reference evidence="3 5" key="2">
    <citation type="submission" date="2018-06" db="EMBL/GenBank/DDBJ databases">
        <authorList>
            <consortium name="Pathogen Informatics"/>
            <person name="Doyle S."/>
        </authorList>
    </citation>
    <scope>NUCLEOTIDE SEQUENCE [LARGE SCALE GENOMIC DNA]</scope>
    <source>
        <strain evidence="3 5">NCTC12022</strain>
    </source>
</reference>
<dbReference type="Pfam" id="PF11393">
    <property type="entry name" value="T4BSS_DotI_IcmL"/>
    <property type="match status" value="1"/>
</dbReference>
<sequence>MKGNQLARMLLIGFLVFPPLNYAANIDVSTWTQKVLLATLTIDYNIKLPDDMAEVRKNYSPNAWEGLQAFLGDKIDLVRKDKLSLHPVPVGPPMIVTSGVNSGIIFWRINQVISVPELNAVIEFSVIVSLADPYLIQTVSMIKGKV</sequence>
<dbReference type="InterPro" id="IPR021055">
    <property type="entry name" value="T4BSS_IcmL/DotI"/>
</dbReference>
<feature type="chain" id="PRO_5036002995" evidence="1">
    <location>
        <begin position="24"/>
        <end position="146"/>
    </location>
</feature>
<name>A0A0W0TH77_9GAMM</name>
<dbReference type="CDD" id="cd16385">
    <property type="entry name" value="IcmL"/>
    <property type="match status" value="1"/>
</dbReference>
<dbReference type="EMBL" id="UASS01000009">
    <property type="protein sequence ID" value="SPX60373.1"/>
    <property type="molecule type" value="Genomic_DNA"/>
</dbReference>
<dbReference type="PATRIC" id="fig|453.4.peg.2732"/>
<evidence type="ECO:0000313" key="2">
    <source>
        <dbReference type="EMBL" id="KTC94829.1"/>
    </source>
</evidence>